<evidence type="ECO:0000256" key="1">
    <source>
        <dbReference type="SAM" id="MobiDB-lite"/>
    </source>
</evidence>
<dbReference type="Proteomes" id="UP000197174">
    <property type="component" value="Unassembled WGS sequence"/>
</dbReference>
<name>A0A246RFE5_9ACTN</name>
<dbReference type="OrthoDB" id="3404629at2"/>
<protein>
    <submittedName>
        <fullName evidence="2">Uncharacterized protein</fullName>
    </submittedName>
</protein>
<evidence type="ECO:0000313" key="2">
    <source>
        <dbReference type="EMBL" id="OWV01567.1"/>
    </source>
</evidence>
<dbReference type="RefSeq" id="WP_088646571.1">
    <property type="nucleotide sequence ID" value="NZ_JBFAMK010000009.1"/>
</dbReference>
<feature type="region of interest" description="Disordered" evidence="1">
    <location>
        <begin position="206"/>
        <end position="233"/>
    </location>
</feature>
<dbReference type="AlphaFoldDB" id="A0A246RFE5"/>
<reference evidence="2 3" key="1">
    <citation type="submission" date="2017-03" db="EMBL/GenBank/DDBJ databases">
        <title>Whole genome sequence of Micromonospora wenchangensis, isolated from mangrove soil.</title>
        <authorList>
            <person name="Yang H."/>
        </authorList>
    </citation>
    <scope>NUCLEOTIDE SEQUENCE [LARGE SCALE GENOMIC DNA]</scope>
    <source>
        <strain evidence="2 3">CCTCC AA 2012002</strain>
    </source>
</reference>
<keyword evidence="3" id="KW-1185">Reference proteome</keyword>
<comment type="caution">
    <text evidence="2">The sequence shown here is derived from an EMBL/GenBank/DDBJ whole genome shotgun (WGS) entry which is preliminary data.</text>
</comment>
<gene>
    <name evidence="2" type="ORF">B5D80_25985</name>
</gene>
<sequence length="247" mass="25045">MLLEPDAEDEVAYELCQLLGRAILPVDTAGDPGTAFFLGHPAGEFLLTADVVAGRAQRLGLRPSVTEPAGVAGASLPLADLPAGWSRDARLGVAALPTGELHGYAAGRGWRWRVQPVPAAVAVTADDLDALGAGPVTAIVLALGVGDDGSRPLEVAVERAVRDGDRLRIAAALPAGYVGAPVFGVRPDAAGEVGLRCLGVLLPADDAPSDEAPNHDTPNHDAPSNDVSGGGHPVATLDRVLAVLPAS</sequence>
<dbReference type="EMBL" id="MZMV01000058">
    <property type="protein sequence ID" value="OWV01567.1"/>
    <property type="molecule type" value="Genomic_DNA"/>
</dbReference>
<accession>A0A246RFE5</accession>
<proteinExistence type="predicted"/>
<organism evidence="2 3">
    <name type="scientific">Micromonospora wenchangensis</name>
    <dbReference type="NCBI Taxonomy" id="1185415"/>
    <lineage>
        <taxon>Bacteria</taxon>
        <taxon>Bacillati</taxon>
        <taxon>Actinomycetota</taxon>
        <taxon>Actinomycetes</taxon>
        <taxon>Micromonosporales</taxon>
        <taxon>Micromonosporaceae</taxon>
        <taxon>Micromonospora</taxon>
    </lineage>
</organism>
<evidence type="ECO:0000313" key="3">
    <source>
        <dbReference type="Proteomes" id="UP000197174"/>
    </source>
</evidence>